<keyword evidence="2" id="KW-1185">Reference proteome</keyword>
<accession>A0A975HMP4</accession>
<protein>
    <submittedName>
        <fullName evidence="1">Uncharacterized protein</fullName>
    </submittedName>
</protein>
<proteinExistence type="predicted"/>
<dbReference type="RefSeq" id="WP_208842961.1">
    <property type="nucleotide sequence ID" value="NZ_CP072133.1"/>
</dbReference>
<gene>
    <name evidence="1" type="ORF">J5O05_16255</name>
</gene>
<sequence length="272" mass="30508">MLKRITFAISCVVIICVGSWQYKNSIALYAINHYLKQYDAQVTCLAFSLDKQANIHIESMCMSSPVVTGVINDIDINWTLEDRLAPRVHSIFIQSAAIEQLTIAPKPSAQPESIEDQVNSAFIQLTSIEVPFTVEIAQLQMLLPVINEPVLLRANLASTKKSFDIKSTEPAQNLALAVVIGEDEIHAEGKINLHSIHNRLKAVPTYDEWLNTIAKLEGKLAYEIMWDKNRLNARVKTNGLGLALSKKKPDDPIYVSGETQCRFYPREQPTFD</sequence>
<evidence type="ECO:0000313" key="2">
    <source>
        <dbReference type="Proteomes" id="UP000664904"/>
    </source>
</evidence>
<dbReference type="AlphaFoldDB" id="A0A975HMP4"/>
<organism evidence="1 2">
    <name type="scientific">Pseudoalteromonas xiamenensis</name>
    <dbReference type="NCBI Taxonomy" id="882626"/>
    <lineage>
        <taxon>Bacteria</taxon>
        <taxon>Pseudomonadati</taxon>
        <taxon>Pseudomonadota</taxon>
        <taxon>Gammaproteobacteria</taxon>
        <taxon>Alteromonadales</taxon>
        <taxon>Pseudoalteromonadaceae</taxon>
        <taxon>Pseudoalteromonas</taxon>
    </lineage>
</organism>
<name>A0A975HMP4_9GAMM</name>
<evidence type="ECO:0000313" key="1">
    <source>
        <dbReference type="EMBL" id="QTH71320.1"/>
    </source>
</evidence>
<reference evidence="1" key="1">
    <citation type="submission" date="2021-03" db="EMBL/GenBank/DDBJ databases">
        <title>Complete Genome of Pseudoalteromonas xiamenensis STKMTI.2, a new potential marine bacterium producing anti-Vibrio compounds.</title>
        <authorList>
            <person name="Handayani D.P."/>
            <person name="Isnansetyo A."/>
            <person name="Istiqomah I."/>
            <person name="Jumina J."/>
        </authorList>
    </citation>
    <scope>NUCLEOTIDE SEQUENCE</scope>
    <source>
        <strain evidence="1">STKMTI.2</strain>
    </source>
</reference>
<dbReference type="Proteomes" id="UP000664904">
    <property type="component" value="Chromosome"/>
</dbReference>
<dbReference type="EMBL" id="CP072133">
    <property type="protein sequence ID" value="QTH71320.1"/>
    <property type="molecule type" value="Genomic_DNA"/>
</dbReference>
<dbReference type="KEGG" id="pxi:J5O05_16255"/>